<dbReference type="STRING" id="4565.A0A3B6NMC2"/>
<dbReference type="Gramene" id="TraesCS6A02G103500.1">
    <property type="protein sequence ID" value="TraesCS6A02G103500.1.cds1"/>
    <property type="gene ID" value="TraesCS6A02G103500"/>
</dbReference>
<dbReference type="Gramene" id="TraesRN6A0100207100.1">
    <property type="protein sequence ID" value="TraesRN6A0100207100.1"/>
    <property type="gene ID" value="TraesRN6A0100207100"/>
</dbReference>
<dbReference type="OMA" id="NNDIAVC"/>
<dbReference type="PANTHER" id="PTHR31264">
    <property type="entry name" value="OS07G0554500 PROTEIN-RELATED"/>
    <property type="match status" value="1"/>
</dbReference>
<accession>A0A3B6NMC2</accession>
<dbReference type="Gramene" id="TraesROB_scaffold_044122_01G000200.1">
    <property type="protein sequence ID" value="TraesROB_scaffold_044122_01G000200.1"/>
    <property type="gene ID" value="TraesROB_scaffold_044122_01G000200"/>
</dbReference>
<dbReference type="SUPFAM" id="SSF81383">
    <property type="entry name" value="F-box domain"/>
    <property type="match status" value="1"/>
</dbReference>
<evidence type="ECO:0008006" key="3">
    <source>
        <dbReference type="Google" id="ProtNLM"/>
    </source>
</evidence>
<dbReference type="EnsemblPlants" id="TraesCS6A02G103500.1">
    <property type="protein sequence ID" value="TraesCS6A02G103500.1.cds1"/>
    <property type="gene ID" value="TraesCS6A02G103500"/>
</dbReference>
<dbReference type="InterPro" id="IPR036047">
    <property type="entry name" value="F-box-like_dom_sf"/>
</dbReference>
<dbReference type="Proteomes" id="UP000019116">
    <property type="component" value="Chromosome 6A"/>
</dbReference>
<dbReference type="Gramene" id="TraesCLE_scaffold_038555_01G000200.1">
    <property type="protein sequence ID" value="TraesCLE_scaffold_038555_01G000200.1"/>
    <property type="gene ID" value="TraesCLE_scaffold_038555_01G000200"/>
</dbReference>
<proteinExistence type="predicted"/>
<dbReference type="Gramene" id="TraesSTA6A03G03260620.1">
    <property type="protein sequence ID" value="TraesSTA6A03G03260620.1.CDS1"/>
    <property type="gene ID" value="TraesSTA6A03G03260620"/>
</dbReference>
<dbReference type="Gramene" id="TraesARI6A03G03225470.1">
    <property type="protein sequence ID" value="TraesARI6A03G03225470.1.CDS1"/>
    <property type="gene ID" value="TraesARI6A03G03225470"/>
</dbReference>
<dbReference type="Gramene" id="TraesJAG6A03G03264710.1">
    <property type="protein sequence ID" value="TraesJAG6A03G03264710.1.CDS1"/>
    <property type="gene ID" value="TraesJAG6A03G03264710"/>
</dbReference>
<evidence type="ECO:0000313" key="2">
    <source>
        <dbReference type="Proteomes" id="UP000019116"/>
    </source>
</evidence>
<dbReference type="AlphaFoldDB" id="A0A3B6NMC2"/>
<protein>
    <recommendedName>
        <fullName evidence="3">F-box domain-containing protein</fullName>
    </recommendedName>
</protein>
<evidence type="ECO:0000313" key="1">
    <source>
        <dbReference type="EnsemblPlants" id="TraesCS6A02G103500.1.cds1"/>
    </source>
</evidence>
<sequence>MIEEIFLRLPTPAALGRASTACPRFRRVITERSFLRRYRKRHPPPLLGFADQYPGFHPAQAPYPSAPLSRALADAAAFTYSFVPKPSEGYRGVCDVRDGRVLLEEVNLDNNDIAVCDPLSRRYVLLPPIPGDLTSEKKRPCQSTPLLVPVSEDEDETLFKVILFADYGTELAVFVFSSITGKWSVAASTSWSSLGGRPPGLDLDSHPFGCRGLSCFARGCFYFASPCRDRLLVLELDTLFSTVNNHTGYQVKLRWLPRQVENDFTRNNMQCRSRPGQARLPRIVLGKEGAIEVFSLVDDHRPNGLFYLYHYTQQNNAESSKEWQLENIVPLPGGYNYFITGADEGFLFLGATTEDQLDISRGSGVQLLATYWDVDYFSLDVKTSELMKVCRRKRCFFTRENVYWYFGFPPSLSKPSI</sequence>
<name>A0A3B6NMC2_WHEAT</name>
<dbReference type="Gramene" id="TraesCAD_scaffold_046823_01G000500.1">
    <property type="protein sequence ID" value="TraesCAD_scaffold_046823_01G000500.1"/>
    <property type="gene ID" value="TraesCAD_scaffold_046823_01G000500"/>
</dbReference>
<dbReference type="OrthoDB" id="655770at2759"/>
<organism evidence="1">
    <name type="scientific">Triticum aestivum</name>
    <name type="common">Wheat</name>
    <dbReference type="NCBI Taxonomy" id="4565"/>
    <lineage>
        <taxon>Eukaryota</taxon>
        <taxon>Viridiplantae</taxon>
        <taxon>Streptophyta</taxon>
        <taxon>Embryophyta</taxon>
        <taxon>Tracheophyta</taxon>
        <taxon>Spermatophyta</taxon>
        <taxon>Magnoliopsida</taxon>
        <taxon>Liliopsida</taxon>
        <taxon>Poales</taxon>
        <taxon>Poaceae</taxon>
        <taxon>BOP clade</taxon>
        <taxon>Pooideae</taxon>
        <taxon>Triticodae</taxon>
        <taxon>Triticeae</taxon>
        <taxon>Triticinae</taxon>
        <taxon>Triticum</taxon>
    </lineage>
</organism>
<dbReference type="Gramene" id="TraesCS6A03G0240900.1">
    <property type="protein sequence ID" value="TraesCS6A03G0240900.1.CDS1"/>
    <property type="gene ID" value="TraesCS6A03G0240900"/>
</dbReference>
<keyword evidence="2" id="KW-1185">Reference proteome</keyword>
<dbReference type="Gramene" id="TraesSYM6A03G03210660.1">
    <property type="protein sequence ID" value="TraesSYM6A03G03210660.1.CDS1"/>
    <property type="gene ID" value="TraesSYM6A03G03210660"/>
</dbReference>
<dbReference type="PANTHER" id="PTHR31264:SF19">
    <property type="entry name" value="F-BOX DOMAIN-CONTAINING PROTEIN"/>
    <property type="match status" value="1"/>
</dbReference>
<reference evidence="1" key="1">
    <citation type="submission" date="2018-08" db="EMBL/GenBank/DDBJ databases">
        <authorList>
            <person name="Rossello M."/>
        </authorList>
    </citation>
    <scope>NUCLEOTIDE SEQUENCE [LARGE SCALE GENOMIC DNA]</scope>
    <source>
        <strain evidence="1">cv. Chinese Spring</strain>
    </source>
</reference>
<reference evidence="1" key="2">
    <citation type="submission" date="2018-10" db="UniProtKB">
        <authorList>
            <consortium name="EnsemblPlants"/>
        </authorList>
    </citation>
    <scope>IDENTIFICATION</scope>
</reference>